<proteinExistence type="inferred from homology"/>
<gene>
    <name evidence="3" type="ORF">CRM94_28635</name>
</gene>
<evidence type="ECO:0000313" key="4">
    <source>
        <dbReference type="Proteomes" id="UP000220629"/>
    </source>
</evidence>
<evidence type="ECO:0000256" key="1">
    <source>
        <dbReference type="ARBA" id="ARBA00008791"/>
    </source>
</evidence>
<dbReference type="CDD" id="cd00293">
    <property type="entry name" value="USP-like"/>
    <property type="match status" value="1"/>
</dbReference>
<sequence length="279" mass="30276">MTYKTILVHLDAAASCEARLAFAIELAQRHDAHLIGLCLTPSERPAQRFSAAEQQQLAEYEQQLTGRRQHAQDAFTSALARAGCRGEWHAPAARAVEAAVLHARHADLVVLGQRDPQDDATQLAKHFTTDVLMQCGRPVLILPHGASPDAGFDNVLIAWDGSREAARAVSDALPLLKPARFVTIETVRQFRQALPDETPADGMSIAGFLERHGIRAAFGTTHRDLTYGTGGTLLNRASDLHADLLVMGAYGHARLTELMLGGVTRSLLETMTVPVLMSH</sequence>
<dbReference type="SUPFAM" id="SSF52402">
    <property type="entry name" value="Adenine nucleotide alpha hydrolases-like"/>
    <property type="match status" value="2"/>
</dbReference>
<dbReference type="PANTHER" id="PTHR46268:SF15">
    <property type="entry name" value="UNIVERSAL STRESS PROTEIN HP_0031"/>
    <property type="match status" value="1"/>
</dbReference>
<dbReference type="Proteomes" id="UP000220629">
    <property type="component" value="Unassembled WGS sequence"/>
</dbReference>
<dbReference type="PRINTS" id="PR01438">
    <property type="entry name" value="UNVRSLSTRESS"/>
</dbReference>
<dbReference type="InterPro" id="IPR006016">
    <property type="entry name" value="UspA"/>
</dbReference>
<comment type="similarity">
    <text evidence="1">Belongs to the universal stress protein A family.</text>
</comment>
<feature type="domain" description="UspA" evidence="2">
    <location>
        <begin position="3"/>
        <end position="142"/>
    </location>
</feature>
<name>A0A2A7S3Z1_BURGA</name>
<feature type="domain" description="UspA" evidence="2">
    <location>
        <begin position="152"/>
        <end position="277"/>
    </location>
</feature>
<evidence type="ECO:0000259" key="2">
    <source>
        <dbReference type="Pfam" id="PF00582"/>
    </source>
</evidence>
<protein>
    <submittedName>
        <fullName evidence="3">Universal stress protein UspA</fullName>
    </submittedName>
</protein>
<accession>A0A2A7S3Z1</accession>
<dbReference type="AlphaFoldDB" id="A0A2A7S3Z1"/>
<evidence type="ECO:0000313" key="3">
    <source>
        <dbReference type="EMBL" id="PEH38367.1"/>
    </source>
</evidence>
<reference evidence="4" key="1">
    <citation type="submission" date="2017-09" db="EMBL/GenBank/DDBJ databases">
        <title>FDA dAtabase for Regulatory Grade micrObial Sequences (FDA-ARGOS): Supporting development and validation of Infectious Disease Dx tests.</title>
        <authorList>
            <person name="Minogue T."/>
            <person name="Wolcott M."/>
            <person name="Wasieloski L."/>
            <person name="Aguilar W."/>
            <person name="Moore D."/>
            <person name="Tallon L."/>
            <person name="Sadzewicz L."/>
            <person name="Ott S."/>
            <person name="Zhao X."/>
            <person name="Nagaraj S."/>
            <person name="Vavikolanu K."/>
            <person name="Aluvathingal J."/>
            <person name="Nadendla S."/>
            <person name="Sichtig H."/>
        </authorList>
    </citation>
    <scope>NUCLEOTIDE SEQUENCE [LARGE SCALE GENOMIC DNA]</scope>
    <source>
        <strain evidence="4">FDAARGOS_390</strain>
    </source>
</reference>
<dbReference type="RefSeq" id="WP_098154002.1">
    <property type="nucleotide sequence ID" value="NZ_CADEQK010000031.1"/>
</dbReference>
<organism evidence="3 4">
    <name type="scientific">Burkholderia gladioli</name>
    <name type="common">Pseudomonas marginata</name>
    <name type="synonym">Phytomonas marginata</name>
    <dbReference type="NCBI Taxonomy" id="28095"/>
    <lineage>
        <taxon>Bacteria</taxon>
        <taxon>Pseudomonadati</taxon>
        <taxon>Pseudomonadota</taxon>
        <taxon>Betaproteobacteria</taxon>
        <taxon>Burkholderiales</taxon>
        <taxon>Burkholderiaceae</taxon>
        <taxon>Burkholderia</taxon>
    </lineage>
</organism>
<dbReference type="PANTHER" id="PTHR46268">
    <property type="entry name" value="STRESS RESPONSE PROTEIN NHAX"/>
    <property type="match status" value="1"/>
</dbReference>
<dbReference type="Gene3D" id="3.40.50.12370">
    <property type="match status" value="1"/>
</dbReference>
<dbReference type="EMBL" id="PDDY01000004">
    <property type="protein sequence ID" value="PEH38367.1"/>
    <property type="molecule type" value="Genomic_DNA"/>
</dbReference>
<dbReference type="InterPro" id="IPR006015">
    <property type="entry name" value="Universal_stress_UspA"/>
</dbReference>
<dbReference type="Pfam" id="PF00582">
    <property type="entry name" value="Usp"/>
    <property type="match status" value="2"/>
</dbReference>
<comment type="caution">
    <text evidence="3">The sequence shown here is derived from an EMBL/GenBank/DDBJ whole genome shotgun (WGS) entry which is preliminary data.</text>
</comment>